<evidence type="ECO:0000313" key="2">
    <source>
        <dbReference type="EMBL" id="KAK6481887.1"/>
    </source>
</evidence>
<evidence type="ECO:0000313" key="3">
    <source>
        <dbReference type="Proteomes" id="UP001369086"/>
    </source>
</evidence>
<dbReference type="PANTHER" id="PTHR31569">
    <property type="entry name" value="SWIM-TYPE DOMAIN-CONTAINING PROTEIN"/>
    <property type="match status" value="1"/>
</dbReference>
<comment type="caution">
    <text evidence="2">The sequence shown here is derived from an EMBL/GenBank/DDBJ whole genome shotgun (WGS) entry which is preliminary data.</text>
</comment>
<protein>
    <recommendedName>
        <fullName evidence="1">ZSWIM1/3 RNaseH-like domain-containing protein</fullName>
    </recommendedName>
</protein>
<dbReference type="EMBL" id="JAHFZB010000014">
    <property type="protein sequence ID" value="KAK6481887.1"/>
    <property type="molecule type" value="Genomic_DNA"/>
</dbReference>
<gene>
    <name evidence="2" type="ORF">HHUSO_G16411</name>
</gene>
<dbReference type="InterPro" id="IPR048324">
    <property type="entry name" value="ZSWIM1-3_RNaseH-like"/>
</dbReference>
<evidence type="ECO:0000259" key="1">
    <source>
        <dbReference type="Pfam" id="PF21056"/>
    </source>
</evidence>
<accession>A0ABR0ZAP5</accession>
<dbReference type="Proteomes" id="UP001369086">
    <property type="component" value="Unassembled WGS sequence"/>
</dbReference>
<keyword evidence="3" id="KW-1185">Reference proteome</keyword>
<feature type="domain" description="ZSWIM1/3 RNaseH-like" evidence="1">
    <location>
        <begin position="212"/>
        <end position="332"/>
    </location>
</feature>
<dbReference type="InterPro" id="IPR052579">
    <property type="entry name" value="Zinc_finger_SWIM"/>
</dbReference>
<reference evidence="2 3" key="1">
    <citation type="submission" date="2021-05" db="EMBL/GenBank/DDBJ databases">
        <authorList>
            <person name="Zahm M."/>
            <person name="Klopp C."/>
            <person name="Cabau C."/>
            <person name="Kuhl H."/>
            <person name="Suciu R."/>
            <person name="Ciorpac M."/>
            <person name="Holostenco D."/>
            <person name="Gessner J."/>
            <person name="Wuertz S."/>
            <person name="Hohne C."/>
            <person name="Stock M."/>
            <person name="Gislard M."/>
            <person name="Lluch J."/>
            <person name="Milhes M."/>
            <person name="Lampietro C."/>
            <person name="Lopez Roques C."/>
            <person name="Donnadieu C."/>
            <person name="Du K."/>
            <person name="Schartl M."/>
            <person name="Guiguen Y."/>
        </authorList>
    </citation>
    <scope>NUCLEOTIDE SEQUENCE [LARGE SCALE GENOMIC DNA]</scope>
    <source>
        <strain evidence="2">Hh-F2</strain>
        <tissue evidence="2">Blood</tissue>
    </source>
</reference>
<sequence length="407" mass="47001">MERFWISSLEDSLRKESDARVQRTIHIVKRDSREDFMQNHLTCLMESGTGTFVAIKKRGENHFQWQCEKSNKPKGKSSGAPSITCANRCGAYVSFTFVSNNSTHGCIMRLMQEHSGHDLEDPKENAVNRIDEELMGYIHMCISQGLLNGEIMLKCKDWSQSLQKSDITDRRFYVAPEDIKVIKKSFYAHTRMDGNACISVDKLIKSNLQDNVVYYQPHSHNEKQPLIIVFSSQWQIEQLKKYGPTMIFLDATYKGITQYGFAFYAVLVKSNQGRGIPVAFFIVSEESSDILSLCLKKVQEAVGEFQPRCVMVDRDMKEINAVHTVFPYAKVLLCWFHVLQAAEFEKMSKEVIVKIDRETVSSVISQYLQDHWFRNADMWANFGRRVYHQDSETNKLVERYALCKNSD</sequence>
<organism evidence="2 3">
    <name type="scientific">Huso huso</name>
    <name type="common">Beluga</name>
    <name type="synonym">Acipenser huso</name>
    <dbReference type="NCBI Taxonomy" id="61971"/>
    <lineage>
        <taxon>Eukaryota</taxon>
        <taxon>Metazoa</taxon>
        <taxon>Chordata</taxon>
        <taxon>Craniata</taxon>
        <taxon>Vertebrata</taxon>
        <taxon>Euteleostomi</taxon>
        <taxon>Actinopterygii</taxon>
        <taxon>Chondrostei</taxon>
        <taxon>Acipenseriformes</taxon>
        <taxon>Acipenseridae</taxon>
        <taxon>Huso</taxon>
    </lineage>
</organism>
<dbReference type="PANTHER" id="PTHR31569:SF4">
    <property type="entry name" value="SWIM-TYPE DOMAIN-CONTAINING PROTEIN"/>
    <property type="match status" value="1"/>
</dbReference>
<dbReference type="Pfam" id="PF21056">
    <property type="entry name" value="ZSWIM1-3_RNaseH-like"/>
    <property type="match status" value="1"/>
</dbReference>
<proteinExistence type="predicted"/>
<name>A0ABR0ZAP5_HUSHU</name>